<keyword evidence="1" id="KW-0328">Glycosyltransferase</keyword>
<comment type="caution">
    <text evidence="3">The sequence shown here is derived from an EMBL/GenBank/DDBJ whole genome shotgun (WGS) entry which is preliminary data.</text>
</comment>
<proteinExistence type="predicted"/>
<dbReference type="GO" id="GO:0016758">
    <property type="term" value="F:hexosyltransferase activity"/>
    <property type="evidence" value="ECO:0007669"/>
    <property type="project" value="TreeGrafter"/>
</dbReference>
<accession>A0A1E3XGC2</accession>
<name>A0A1E3XGC2_9BACT</name>
<dbReference type="PATRIC" id="fig|1872076.5.peg.125"/>
<dbReference type="Proteomes" id="UP000094056">
    <property type="component" value="Unassembled WGS sequence"/>
</dbReference>
<evidence type="ECO:0000256" key="1">
    <source>
        <dbReference type="ARBA" id="ARBA00022676"/>
    </source>
</evidence>
<dbReference type="PANTHER" id="PTHR34136">
    <property type="match status" value="1"/>
</dbReference>
<dbReference type="InterPro" id="IPR004629">
    <property type="entry name" value="WecG_TagA_CpsF"/>
</dbReference>
<dbReference type="PANTHER" id="PTHR34136:SF1">
    <property type="entry name" value="UDP-N-ACETYL-D-MANNOSAMINURONIC ACID TRANSFERASE"/>
    <property type="match status" value="1"/>
</dbReference>
<dbReference type="Pfam" id="PF03808">
    <property type="entry name" value="Glyco_tran_WecG"/>
    <property type="match status" value="1"/>
</dbReference>
<organism evidence="3 4">
    <name type="scientific">Candidatus Scalindua rubra</name>
    <dbReference type="NCBI Taxonomy" id="1872076"/>
    <lineage>
        <taxon>Bacteria</taxon>
        <taxon>Pseudomonadati</taxon>
        <taxon>Planctomycetota</taxon>
        <taxon>Candidatus Brocadiia</taxon>
        <taxon>Candidatus Brocadiales</taxon>
        <taxon>Candidatus Scalinduaceae</taxon>
        <taxon>Candidatus Scalindua</taxon>
    </lineage>
</organism>
<evidence type="ECO:0000313" key="4">
    <source>
        <dbReference type="Proteomes" id="UP000094056"/>
    </source>
</evidence>
<reference evidence="3 4" key="1">
    <citation type="submission" date="2016-07" db="EMBL/GenBank/DDBJ databases">
        <title>Draft genome of Scalindua rubra, obtained from a brine-seawater interface in the Red Sea, sheds light on salt adaptation in anammox bacteria.</title>
        <authorList>
            <person name="Speth D.R."/>
            <person name="Lagkouvardos I."/>
            <person name="Wang Y."/>
            <person name="Qian P.-Y."/>
            <person name="Dutilh B.E."/>
            <person name="Jetten M.S."/>
        </authorList>
    </citation>
    <scope>NUCLEOTIDE SEQUENCE [LARGE SCALE GENOMIC DNA]</scope>
    <source>
        <strain evidence="3">BSI-1</strain>
    </source>
</reference>
<dbReference type="AlphaFoldDB" id="A0A1E3XGC2"/>
<keyword evidence="2 3" id="KW-0808">Transferase</keyword>
<evidence type="ECO:0000313" key="3">
    <source>
        <dbReference type="EMBL" id="ODS34677.1"/>
    </source>
</evidence>
<dbReference type="EMBL" id="MAYW01000002">
    <property type="protein sequence ID" value="ODS34677.1"/>
    <property type="molecule type" value="Genomic_DNA"/>
</dbReference>
<protein>
    <submittedName>
        <fullName evidence="3">Putative N-acetylmannosaminyltransferase</fullName>
    </submittedName>
</protein>
<evidence type="ECO:0000256" key="2">
    <source>
        <dbReference type="ARBA" id="ARBA00022679"/>
    </source>
</evidence>
<gene>
    <name evidence="3" type="ORF">SCARUB_00113</name>
</gene>
<sequence>MEARNRVKLFGIWIDPLTMEDTLKCVENIIQNRVTTQHVAINVAKMVKMQKDENLRKIVNSCGLISADGQGIVWAARCLGLNVPERVTGIDLMLNVIKLSSKKKT</sequence>